<dbReference type="EMBL" id="PQIB02000010">
    <property type="protein sequence ID" value="RLM93696.1"/>
    <property type="molecule type" value="Genomic_DNA"/>
</dbReference>
<dbReference type="Proteomes" id="UP000275267">
    <property type="component" value="Unassembled WGS sequence"/>
</dbReference>
<keyword evidence="2" id="KW-1185">Reference proteome</keyword>
<comment type="caution">
    <text evidence="1">The sequence shown here is derived from an EMBL/GenBank/DDBJ whole genome shotgun (WGS) entry which is preliminary data.</text>
</comment>
<name>A0A3L6R3Q4_PANMI</name>
<sequence>MSVSPTPNGHVNLDASTYSLECQPDGFQRLLQNGLISYPATQSNPITERASSSSKGKIIIDIDDGEEVRKEKRLSWMPDEDVQLVPKKVAVRWLWTLFLLELPQEKRLLSILWSG</sequence>
<evidence type="ECO:0000313" key="2">
    <source>
        <dbReference type="Proteomes" id="UP000275267"/>
    </source>
</evidence>
<gene>
    <name evidence="1" type="ORF">C2845_PM08G10760</name>
</gene>
<dbReference type="AlphaFoldDB" id="A0A3L6R3Q4"/>
<protein>
    <submittedName>
        <fullName evidence="1">Uncharacterized protein</fullName>
    </submittedName>
</protein>
<proteinExistence type="predicted"/>
<organism evidence="1 2">
    <name type="scientific">Panicum miliaceum</name>
    <name type="common">Proso millet</name>
    <name type="synonym">Broomcorn millet</name>
    <dbReference type="NCBI Taxonomy" id="4540"/>
    <lineage>
        <taxon>Eukaryota</taxon>
        <taxon>Viridiplantae</taxon>
        <taxon>Streptophyta</taxon>
        <taxon>Embryophyta</taxon>
        <taxon>Tracheophyta</taxon>
        <taxon>Spermatophyta</taxon>
        <taxon>Magnoliopsida</taxon>
        <taxon>Liliopsida</taxon>
        <taxon>Poales</taxon>
        <taxon>Poaceae</taxon>
        <taxon>PACMAD clade</taxon>
        <taxon>Panicoideae</taxon>
        <taxon>Panicodae</taxon>
        <taxon>Paniceae</taxon>
        <taxon>Panicinae</taxon>
        <taxon>Panicum</taxon>
        <taxon>Panicum sect. Panicum</taxon>
    </lineage>
</organism>
<evidence type="ECO:0000313" key="1">
    <source>
        <dbReference type="EMBL" id="RLM93696.1"/>
    </source>
</evidence>
<reference evidence="2" key="1">
    <citation type="journal article" date="2019" name="Nat. Commun.">
        <title>The genome of broomcorn millet.</title>
        <authorList>
            <person name="Zou C."/>
            <person name="Miki D."/>
            <person name="Li D."/>
            <person name="Tang Q."/>
            <person name="Xiao L."/>
            <person name="Rajput S."/>
            <person name="Deng P."/>
            <person name="Jia W."/>
            <person name="Huang R."/>
            <person name="Zhang M."/>
            <person name="Sun Y."/>
            <person name="Hu J."/>
            <person name="Fu X."/>
            <person name="Schnable P.S."/>
            <person name="Li F."/>
            <person name="Zhang H."/>
            <person name="Feng B."/>
            <person name="Zhu X."/>
            <person name="Liu R."/>
            <person name="Schnable J.C."/>
            <person name="Zhu J.-K."/>
            <person name="Zhang H."/>
        </authorList>
    </citation>
    <scope>NUCLEOTIDE SEQUENCE [LARGE SCALE GENOMIC DNA]</scope>
</reference>
<dbReference type="OrthoDB" id="681184at2759"/>
<accession>A0A3L6R3Q4</accession>